<comment type="caution">
    <text evidence="5">The sequence shown here is derived from an EMBL/GenBank/DDBJ whole genome shotgun (WGS) entry which is preliminary data.</text>
</comment>
<dbReference type="Gene3D" id="3.90.550.10">
    <property type="entry name" value="Spore Coat Polysaccharide Biosynthesis Protein SpsA, Chain A"/>
    <property type="match status" value="1"/>
</dbReference>
<dbReference type="InterPro" id="IPR001173">
    <property type="entry name" value="Glyco_trans_2-like"/>
</dbReference>
<sequence>MRFNGISVLMPVYCRTFSAENIRGIRRALLSVLGQPCQIPVEITVVDDGSRFPISEQPALKDLFRDSRVRSVRLKQNSGIVFALNTGLQAVRYDLIARIDSDDAWRPGKLATQLRRMADDPDLTIVGTGMRLIHSDRRRDEELIRPESWSGLVRFAAQVGCPFPHGSILARRSVFELLGGYSHDAAVTHCEDYAMWIRWLRFFKGATIPEVFYEYTVSETAVSGLCARSQQLAAETLRHAFLRLNSGEKIPEHMDRIARALDVPLTEAGKYCFLAWRFYSVILAEAPLYDALKVILPDRHVVPADKTAAIPHERILWFSNDAFPRHLAADPVHTLETLQDFQEV</sequence>
<dbReference type="AlphaFoldDB" id="A0A401FUQ3"/>
<dbReference type="PANTHER" id="PTHR43685:SF5">
    <property type="entry name" value="GLYCOSYLTRANSFERASE EPSE-RELATED"/>
    <property type="match status" value="1"/>
</dbReference>
<evidence type="ECO:0000256" key="3">
    <source>
        <dbReference type="ARBA" id="ARBA00022679"/>
    </source>
</evidence>
<keyword evidence="3" id="KW-0808">Transferase</keyword>
<reference evidence="6" key="2">
    <citation type="submission" date="2019-01" db="EMBL/GenBank/DDBJ databases">
        <title>Genome sequence of Desulfonema ishimotonii strain Tokyo 01.</title>
        <authorList>
            <person name="Fukui M."/>
        </authorList>
    </citation>
    <scope>NUCLEOTIDE SEQUENCE [LARGE SCALE GENOMIC DNA]</scope>
    <source>
        <strain evidence="6">Tokyo 01</strain>
    </source>
</reference>
<comment type="similarity">
    <text evidence="1">Belongs to the glycosyltransferase 2 family.</text>
</comment>
<reference evidence="6" key="1">
    <citation type="submission" date="2017-11" db="EMBL/GenBank/DDBJ databases">
        <authorList>
            <person name="Watanabe M."/>
            <person name="Kojima H."/>
        </authorList>
    </citation>
    <scope>NUCLEOTIDE SEQUENCE [LARGE SCALE GENOMIC DNA]</scope>
    <source>
        <strain evidence="6">Tokyo 01</strain>
    </source>
</reference>
<evidence type="ECO:0000313" key="5">
    <source>
        <dbReference type="EMBL" id="GBC60674.1"/>
    </source>
</evidence>
<evidence type="ECO:0000256" key="2">
    <source>
        <dbReference type="ARBA" id="ARBA00022676"/>
    </source>
</evidence>
<dbReference type="EMBL" id="BEXT01000001">
    <property type="protein sequence ID" value="GBC60674.1"/>
    <property type="molecule type" value="Genomic_DNA"/>
</dbReference>
<dbReference type="OrthoDB" id="9786172at2"/>
<accession>A0A401FUQ3</accession>
<dbReference type="Proteomes" id="UP000288096">
    <property type="component" value="Unassembled WGS sequence"/>
</dbReference>
<feature type="domain" description="Glycosyltransferase 2-like" evidence="4">
    <location>
        <begin position="7"/>
        <end position="175"/>
    </location>
</feature>
<evidence type="ECO:0000259" key="4">
    <source>
        <dbReference type="Pfam" id="PF00535"/>
    </source>
</evidence>
<gene>
    <name evidence="5" type="ORF">DENIS_1631</name>
</gene>
<organism evidence="5 6">
    <name type="scientific">Desulfonema ishimotonii</name>
    <dbReference type="NCBI Taxonomy" id="45657"/>
    <lineage>
        <taxon>Bacteria</taxon>
        <taxon>Pseudomonadati</taxon>
        <taxon>Thermodesulfobacteriota</taxon>
        <taxon>Desulfobacteria</taxon>
        <taxon>Desulfobacterales</taxon>
        <taxon>Desulfococcaceae</taxon>
        <taxon>Desulfonema</taxon>
    </lineage>
</organism>
<protein>
    <recommendedName>
        <fullName evidence="4">Glycosyltransferase 2-like domain-containing protein</fullName>
    </recommendedName>
</protein>
<evidence type="ECO:0000256" key="1">
    <source>
        <dbReference type="ARBA" id="ARBA00006739"/>
    </source>
</evidence>
<keyword evidence="6" id="KW-1185">Reference proteome</keyword>
<dbReference type="PANTHER" id="PTHR43685">
    <property type="entry name" value="GLYCOSYLTRANSFERASE"/>
    <property type="match status" value="1"/>
</dbReference>
<keyword evidence="2" id="KW-0328">Glycosyltransferase</keyword>
<dbReference type="GO" id="GO:0016757">
    <property type="term" value="F:glycosyltransferase activity"/>
    <property type="evidence" value="ECO:0007669"/>
    <property type="project" value="UniProtKB-KW"/>
</dbReference>
<dbReference type="SUPFAM" id="SSF53448">
    <property type="entry name" value="Nucleotide-diphospho-sugar transferases"/>
    <property type="match status" value="1"/>
</dbReference>
<dbReference type="Pfam" id="PF00535">
    <property type="entry name" value="Glycos_transf_2"/>
    <property type="match status" value="1"/>
</dbReference>
<dbReference type="InterPro" id="IPR029044">
    <property type="entry name" value="Nucleotide-diphossugar_trans"/>
</dbReference>
<evidence type="ECO:0000313" key="6">
    <source>
        <dbReference type="Proteomes" id="UP000288096"/>
    </source>
</evidence>
<proteinExistence type="inferred from homology"/>
<name>A0A401FUQ3_9BACT</name>
<dbReference type="InterPro" id="IPR050834">
    <property type="entry name" value="Glycosyltransf_2"/>
</dbReference>